<dbReference type="InterPro" id="IPR032466">
    <property type="entry name" value="Metal_Hydrolase"/>
</dbReference>
<dbReference type="Gene3D" id="2.30.40.10">
    <property type="entry name" value="Urease, subunit C, domain 1"/>
    <property type="match status" value="1"/>
</dbReference>
<feature type="domain" description="Amidohydrolase-related" evidence="2">
    <location>
        <begin position="54"/>
        <end position="376"/>
    </location>
</feature>
<comment type="PTM">
    <text evidence="1">Carboxylation allows a single lysine to coordinate two zinc ions.</text>
</comment>
<gene>
    <name evidence="3" type="primary">iadA</name>
    <name evidence="3" type="ORF">ACFFHF_00470</name>
</gene>
<dbReference type="InterPro" id="IPR010229">
    <property type="entry name" value="Pept_M38_dipep"/>
</dbReference>
<keyword evidence="1" id="KW-0482">Metalloprotease</keyword>
<dbReference type="PANTHER" id="PTHR11647">
    <property type="entry name" value="HYDRANTOINASE/DIHYDROPYRIMIDINASE FAMILY MEMBER"/>
    <property type="match status" value="1"/>
</dbReference>
<proteinExistence type="inferred from homology"/>
<dbReference type="GO" id="GO:0008798">
    <property type="term" value="F:beta-aspartyl-peptidase activity"/>
    <property type="evidence" value="ECO:0007669"/>
    <property type="project" value="UniProtKB-EC"/>
</dbReference>
<sequence length="390" mass="42125">MLKLIKNGEVYAPNYLGVRDILIADDKIAFIEEQINNPTSFVPIEVIDASGQLIVPGFIDSHVHIIGGGGEGGFKTRTPEIMLSDITMSGVTTLVGVLGTDGTTRRMESLLAKARALDEEGVTCYIHTGSYQVPVKTLTSKIEDDLILIDKIIGVGEIAISDHRSSQPTFEEIVKIATAARNGGILSGKAGLVEIHVGDGVGKLSLLEEIIEKTEIPARHFHPTHINRNKELFAAGITYAKKGGYVDLTTSTIPQFLEEGEVKCSTGLRLMLENDIPISSITFSSDGQASLPYFDEMGEFKGLKVGKTDSLFREVRDAVLNEKIPLEQAITVITSNPAQVLKLSQKGNIQKGKDADLVILDKETLTIQTVIAKGQIMLAQGSPLVKGTFE</sequence>
<evidence type="ECO:0000313" key="4">
    <source>
        <dbReference type="Proteomes" id="UP001589738"/>
    </source>
</evidence>
<dbReference type="NCBIfam" id="TIGR01975">
    <property type="entry name" value="isoAsp_dipep"/>
    <property type="match status" value="1"/>
</dbReference>
<dbReference type="EC" id="3.4.19.-" evidence="1"/>
<protein>
    <recommendedName>
        <fullName evidence="1">Isoaspartyl dipeptidase</fullName>
        <ecNumber evidence="1">3.4.19.-</ecNumber>
    </recommendedName>
</protein>
<keyword evidence="1 3" id="KW-0378">Hydrolase</keyword>
<name>A0ABV6KKH8_9BACI</name>
<keyword evidence="1" id="KW-0862">Zinc</keyword>
<evidence type="ECO:0000313" key="3">
    <source>
        <dbReference type="EMBL" id="MFC0473817.1"/>
    </source>
</evidence>
<evidence type="ECO:0000259" key="2">
    <source>
        <dbReference type="Pfam" id="PF01979"/>
    </source>
</evidence>
<dbReference type="SUPFAM" id="SSF51556">
    <property type="entry name" value="Metallo-dependent hydrolases"/>
    <property type="match status" value="1"/>
</dbReference>
<dbReference type="InterPro" id="IPR011059">
    <property type="entry name" value="Metal-dep_hydrolase_composite"/>
</dbReference>
<dbReference type="Proteomes" id="UP001589738">
    <property type="component" value="Unassembled WGS sequence"/>
</dbReference>
<dbReference type="PIRSF" id="PIRSF001238">
    <property type="entry name" value="IadA"/>
    <property type="match status" value="1"/>
</dbReference>
<keyword evidence="1" id="KW-0479">Metal-binding</keyword>
<comment type="subcellular location">
    <subcellularLocation>
        <location evidence="1">Cytoplasm</location>
    </subcellularLocation>
</comment>
<dbReference type="PANTHER" id="PTHR11647:SF1">
    <property type="entry name" value="COLLAPSIN RESPONSE MEDIATOR PROTEIN"/>
    <property type="match status" value="1"/>
</dbReference>
<comment type="similarity">
    <text evidence="1">Belongs to the peptidase M38 family.</text>
</comment>
<comment type="cofactor">
    <cofactor evidence="1">
        <name>Zn(2+)</name>
        <dbReference type="ChEBI" id="CHEBI:29105"/>
    </cofactor>
    <text evidence="1">Binds 2 Zn(2+) ions per subunit.</text>
</comment>
<dbReference type="EMBL" id="JBHLUU010000005">
    <property type="protein sequence ID" value="MFC0473817.1"/>
    <property type="molecule type" value="Genomic_DNA"/>
</dbReference>
<dbReference type="RefSeq" id="WP_160547723.1">
    <property type="nucleotide sequence ID" value="NZ_JBHLUU010000005.1"/>
</dbReference>
<dbReference type="InterPro" id="IPR050378">
    <property type="entry name" value="Metallo-dep_Hydrolases_sf"/>
</dbReference>
<keyword evidence="4" id="KW-1185">Reference proteome</keyword>
<comment type="caution">
    <text evidence="3">The sequence shown here is derived from an EMBL/GenBank/DDBJ whole genome shotgun (WGS) entry which is preliminary data.</text>
</comment>
<evidence type="ECO:0000256" key="1">
    <source>
        <dbReference type="PIRNR" id="PIRNR001238"/>
    </source>
</evidence>
<dbReference type="Gene3D" id="3.20.20.140">
    <property type="entry name" value="Metal-dependent hydrolases"/>
    <property type="match status" value="1"/>
</dbReference>
<dbReference type="SUPFAM" id="SSF51338">
    <property type="entry name" value="Composite domain of metallo-dependent hydrolases"/>
    <property type="match status" value="1"/>
</dbReference>
<organism evidence="3 4">
    <name type="scientific">Robertmurraya beringensis</name>
    <dbReference type="NCBI Taxonomy" id="641660"/>
    <lineage>
        <taxon>Bacteria</taxon>
        <taxon>Bacillati</taxon>
        <taxon>Bacillota</taxon>
        <taxon>Bacilli</taxon>
        <taxon>Bacillales</taxon>
        <taxon>Bacillaceae</taxon>
        <taxon>Robertmurraya</taxon>
    </lineage>
</organism>
<accession>A0ABV6KKH8</accession>
<comment type="function">
    <text evidence="1">Catalyzes the hydrolytic cleavage of a subset of L-isoaspartyl (L-beta-aspartyl) dipeptides. Used to degrade proteins damaged by L-isoaspartyl residues formation.</text>
</comment>
<dbReference type="InterPro" id="IPR006680">
    <property type="entry name" value="Amidohydro-rel"/>
</dbReference>
<dbReference type="Pfam" id="PF01979">
    <property type="entry name" value="Amidohydro_1"/>
    <property type="match status" value="1"/>
</dbReference>
<keyword evidence="1" id="KW-0645">Protease</keyword>
<reference evidence="3 4" key="1">
    <citation type="submission" date="2024-09" db="EMBL/GenBank/DDBJ databases">
        <authorList>
            <person name="Sun Q."/>
            <person name="Mori K."/>
        </authorList>
    </citation>
    <scope>NUCLEOTIDE SEQUENCE [LARGE SCALE GENOMIC DNA]</scope>
    <source>
        <strain evidence="3 4">CGMCC 1.9126</strain>
    </source>
</reference>